<evidence type="ECO:0000313" key="4">
    <source>
        <dbReference type="Proteomes" id="UP001444661"/>
    </source>
</evidence>
<keyword evidence="4" id="KW-1185">Reference proteome</keyword>
<evidence type="ECO:0000256" key="2">
    <source>
        <dbReference type="SAM" id="Phobius"/>
    </source>
</evidence>
<protein>
    <submittedName>
        <fullName evidence="3">Uncharacterized protein</fullName>
    </submittedName>
</protein>
<keyword evidence="2" id="KW-0472">Membrane</keyword>
<organism evidence="3 4">
    <name type="scientific">Apiospora rasikravindrae</name>
    <dbReference type="NCBI Taxonomy" id="990691"/>
    <lineage>
        <taxon>Eukaryota</taxon>
        <taxon>Fungi</taxon>
        <taxon>Dikarya</taxon>
        <taxon>Ascomycota</taxon>
        <taxon>Pezizomycotina</taxon>
        <taxon>Sordariomycetes</taxon>
        <taxon>Xylariomycetidae</taxon>
        <taxon>Amphisphaeriales</taxon>
        <taxon>Apiosporaceae</taxon>
        <taxon>Apiospora</taxon>
    </lineage>
</organism>
<feature type="transmembrane region" description="Helical" evidence="2">
    <location>
        <begin position="28"/>
        <end position="47"/>
    </location>
</feature>
<proteinExistence type="predicted"/>
<name>A0ABR1S0D2_9PEZI</name>
<evidence type="ECO:0000313" key="3">
    <source>
        <dbReference type="EMBL" id="KAK8023640.1"/>
    </source>
</evidence>
<reference evidence="3 4" key="1">
    <citation type="submission" date="2023-01" db="EMBL/GenBank/DDBJ databases">
        <title>Analysis of 21 Apiospora genomes using comparative genomics revels a genus with tremendous synthesis potential of carbohydrate active enzymes and secondary metabolites.</title>
        <authorList>
            <person name="Sorensen T."/>
        </authorList>
    </citation>
    <scope>NUCLEOTIDE SEQUENCE [LARGE SCALE GENOMIC DNA]</scope>
    <source>
        <strain evidence="3 4">CBS 33761</strain>
    </source>
</reference>
<dbReference type="EMBL" id="JAQQWK010000011">
    <property type="protein sequence ID" value="KAK8023640.1"/>
    <property type="molecule type" value="Genomic_DNA"/>
</dbReference>
<keyword evidence="2" id="KW-1133">Transmembrane helix</keyword>
<evidence type="ECO:0000256" key="1">
    <source>
        <dbReference type="SAM" id="MobiDB-lite"/>
    </source>
</evidence>
<comment type="caution">
    <text evidence="3">The sequence shown here is derived from an EMBL/GenBank/DDBJ whole genome shotgun (WGS) entry which is preliminary data.</text>
</comment>
<feature type="region of interest" description="Disordered" evidence="1">
    <location>
        <begin position="57"/>
        <end position="80"/>
    </location>
</feature>
<sequence>MTTDQPALAKPHWSRHVDGKTPSLSWGAYPFIVVPALVISGMLLYAWQKPRIKEYQARRRQRKGMGGWPQPSRADMMHHRHNASEEELVGYYKR</sequence>
<accession>A0ABR1S0D2</accession>
<gene>
    <name evidence="3" type="ORF">PG993_011706</name>
</gene>
<keyword evidence="2" id="KW-0812">Transmembrane</keyword>
<dbReference type="Proteomes" id="UP001444661">
    <property type="component" value="Unassembled WGS sequence"/>
</dbReference>